<dbReference type="RefSeq" id="XP_046120579.1">
    <property type="nucleotide sequence ID" value="XM_046264751.1"/>
</dbReference>
<dbReference type="CDD" id="cd00920">
    <property type="entry name" value="Cupredoxin"/>
    <property type="match status" value="1"/>
</dbReference>
<comment type="caution">
    <text evidence="3">The sequence shown here is derived from an EMBL/GenBank/DDBJ whole genome shotgun (WGS) entry which is preliminary data.</text>
</comment>
<feature type="chain" id="PRO_5040385506" description="Phytocyanin domain-containing protein" evidence="2">
    <location>
        <begin position="18"/>
        <end position="331"/>
    </location>
</feature>
<feature type="compositionally biased region" description="Low complexity" evidence="1">
    <location>
        <begin position="268"/>
        <end position="279"/>
    </location>
</feature>
<reference evidence="3" key="1">
    <citation type="journal article" date="2021" name="IMA Fungus">
        <title>Genomic characterization of three marine fungi, including Emericellopsis atlantica sp. nov. with signatures of a generalist lifestyle and marine biomass degradation.</title>
        <authorList>
            <person name="Hagestad O.C."/>
            <person name="Hou L."/>
            <person name="Andersen J.H."/>
            <person name="Hansen E.H."/>
            <person name="Altermark B."/>
            <person name="Li C."/>
            <person name="Kuhnert E."/>
            <person name="Cox R.J."/>
            <person name="Crous P.W."/>
            <person name="Spatafora J.W."/>
            <person name="Lail K."/>
            <person name="Amirebrahimi M."/>
            <person name="Lipzen A."/>
            <person name="Pangilinan J."/>
            <person name="Andreopoulos W."/>
            <person name="Hayes R.D."/>
            <person name="Ng V."/>
            <person name="Grigoriev I.V."/>
            <person name="Jackson S.A."/>
            <person name="Sutton T.D.S."/>
            <person name="Dobson A.D.W."/>
            <person name="Rama T."/>
        </authorList>
    </citation>
    <scope>NUCLEOTIDE SEQUENCE</scope>
    <source>
        <strain evidence="3">TS7</strain>
    </source>
</reference>
<dbReference type="GeneID" id="70295654"/>
<proteinExistence type="predicted"/>
<dbReference type="PANTHER" id="PTHR34883">
    <property type="entry name" value="SERINE-RICH PROTEIN, PUTATIVE-RELATED-RELATED"/>
    <property type="match status" value="1"/>
</dbReference>
<sequence>MKFGTALALGVAPAAMAAKVRNTYPPTRRAWDYGLNARDGHWPAEAGQESAVSEHVSNVDQSQWSWPEDMSVGKQTEVIIIWQHPGGQGHETVRYHDKVTVTETVTATAHPGAAPTEMPVAHPPEAAATHTVTVGGPNGLVYEPESLPNVPVGDMIIFEYLAQNHTVTQSTFDLPCDPLAGGLDTGHQPNPDNSIVPAPQVAMQVTTSDPLWFYCKTGKHCSSGMVFSINPTAEKSQAIFKEKAMNTDQGDGAAAPPPDESATPAEPPAGGEAPAEGGADVTPGKGTVGQDGSCVCMVTCSAGGFPASQVQGVGATGGMAGTLPINMAGLR</sequence>
<evidence type="ECO:0000256" key="1">
    <source>
        <dbReference type="SAM" id="MobiDB-lite"/>
    </source>
</evidence>
<evidence type="ECO:0000256" key="2">
    <source>
        <dbReference type="SAM" id="SignalP"/>
    </source>
</evidence>
<protein>
    <recommendedName>
        <fullName evidence="5">Phytocyanin domain-containing protein</fullName>
    </recommendedName>
</protein>
<dbReference type="PANTHER" id="PTHR34883:SF4">
    <property type="entry name" value="CUPREDOXIN"/>
    <property type="match status" value="1"/>
</dbReference>
<gene>
    <name evidence="3" type="ORF">F5Z01DRAFT_671902</name>
</gene>
<dbReference type="InterPro" id="IPR008972">
    <property type="entry name" value="Cupredoxin"/>
</dbReference>
<dbReference type="SUPFAM" id="SSF49503">
    <property type="entry name" value="Cupredoxins"/>
    <property type="match status" value="1"/>
</dbReference>
<keyword evidence="2" id="KW-0732">Signal</keyword>
<feature type="region of interest" description="Disordered" evidence="1">
    <location>
        <begin position="247"/>
        <end position="285"/>
    </location>
</feature>
<name>A0A9P7ZS29_9HYPO</name>
<dbReference type="EMBL" id="MU251247">
    <property type="protein sequence ID" value="KAG9256655.1"/>
    <property type="molecule type" value="Genomic_DNA"/>
</dbReference>
<dbReference type="InterPro" id="IPR052953">
    <property type="entry name" value="Ser-rich/MCO-related"/>
</dbReference>
<dbReference type="OrthoDB" id="1921208at2759"/>
<evidence type="ECO:0008006" key="5">
    <source>
        <dbReference type="Google" id="ProtNLM"/>
    </source>
</evidence>
<keyword evidence="4" id="KW-1185">Reference proteome</keyword>
<accession>A0A9P7ZS29</accession>
<evidence type="ECO:0000313" key="3">
    <source>
        <dbReference type="EMBL" id="KAG9256655.1"/>
    </source>
</evidence>
<dbReference type="Gene3D" id="2.60.40.420">
    <property type="entry name" value="Cupredoxins - blue copper proteins"/>
    <property type="match status" value="1"/>
</dbReference>
<organism evidence="3 4">
    <name type="scientific">Emericellopsis atlantica</name>
    <dbReference type="NCBI Taxonomy" id="2614577"/>
    <lineage>
        <taxon>Eukaryota</taxon>
        <taxon>Fungi</taxon>
        <taxon>Dikarya</taxon>
        <taxon>Ascomycota</taxon>
        <taxon>Pezizomycotina</taxon>
        <taxon>Sordariomycetes</taxon>
        <taxon>Hypocreomycetidae</taxon>
        <taxon>Hypocreales</taxon>
        <taxon>Bionectriaceae</taxon>
        <taxon>Emericellopsis</taxon>
    </lineage>
</organism>
<evidence type="ECO:0000313" key="4">
    <source>
        <dbReference type="Proteomes" id="UP000887229"/>
    </source>
</evidence>
<feature type="signal peptide" evidence="2">
    <location>
        <begin position="1"/>
        <end position="17"/>
    </location>
</feature>
<dbReference type="AlphaFoldDB" id="A0A9P7ZS29"/>
<dbReference type="Proteomes" id="UP000887229">
    <property type="component" value="Unassembled WGS sequence"/>
</dbReference>